<evidence type="ECO:0000256" key="2">
    <source>
        <dbReference type="SAM" id="SignalP"/>
    </source>
</evidence>
<dbReference type="CDD" id="cd13583">
    <property type="entry name" value="PBP2_AlgQ_like_4"/>
    <property type="match status" value="1"/>
</dbReference>
<reference evidence="4" key="1">
    <citation type="submission" date="2016-10" db="EMBL/GenBank/DDBJ databases">
        <authorList>
            <person name="Varghese N."/>
            <person name="Submissions S."/>
        </authorList>
    </citation>
    <scope>NUCLEOTIDE SEQUENCE [LARGE SCALE GENOMIC DNA]</scope>
    <source>
        <strain evidence="4">CGMCC 1.4250</strain>
    </source>
</reference>
<proteinExistence type="predicted"/>
<evidence type="ECO:0000313" key="3">
    <source>
        <dbReference type="EMBL" id="SFL51775.1"/>
    </source>
</evidence>
<feature type="chain" id="PRO_5039054331" evidence="2">
    <location>
        <begin position="23"/>
        <end position="544"/>
    </location>
</feature>
<dbReference type="Pfam" id="PF01547">
    <property type="entry name" value="SBP_bac_1"/>
    <property type="match status" value="1"/>
</dbReference>
<protein>
    <submittedName>
        <fullName evidence="3">Carbohydrate ABC transporter substrate-binding protein, CUT1 family</fullName>
    </submittedName>
</protein>
<dbReference type="RefSeq" id="WP_091481319.1">
    <property type="nucleotide sequence ID" value="NZ_FOTR01000002.1"/>
</dbReference>
<feature type="region of interest" description="Disordered" evidence="1">
    <location>
        <begin position="27"/>
        <end position="47"/>
    </location>
</feature>
<dbReference type="Proteomes" id="UP000198565">
    <property type="component" value="Unassembled WGS sequence"/>
</dbReference>
<sequence>MTKQWKKMLLALMLVLIIGVLAACNDSESSSDDEGDDPSSESGSGVAMEDYGVGDTFKATEPVTFTTIFNDHPNYPLDENWLFFDKLKEKTNVSLDITSVPNSDYTEKRSLLISSGDAPYIIPKTYPGEETQFVSSGAILPISDYVDMMPHYQQKVEDWEIEPFLEGLRQRDGKYYVLPGIHENVWPDYSLAVRTDILEELGIEEPTTWEEVEVMLEKMKGAYPDLYPFSDRFKFDSTLNVAATGFDTRAGWGLGNMLKYEEESDEFIFSPATEEYRSLVEYFNGLFEKGLLDPESVTQEDDQAIEKFTSGESFVINTNGQTLTQYRTTMNETLGEDNYEIKKIVVPGGPAGQLMDGSKLENGIMFSANAKDDPNFEAMLQFIDWLLYSDEGLEFAKWGVEGETFTKENGERQLVEDIKFRGMNPDAEDHLQIDYGFSGGNFSYGGPTELLHSMFSEEEVEFQNAMQETKELILPDPPIRYDETQLEQASLLSTPLKDTVNQNTLKFIVGDRSMDEWDTFVQELEGKNVQGYVDLANEVYQNNK</sequence>
<organism evidence="3 4">
    <name type="scientific">Gracilibacillus orientalis</name>
    <dbReference type="NCBI Taxonomy" id="334253"/>
    <lineage>
        <taxon>Bacteria</taxon>
        <taxon>Bacillati</taxon>
        <taxon>Bacillota</taxon>
        <taxon>Bacilli</taxon>
        <taxon>Bacillales</taxon>
        <taxon>Bacillaceae</taxon>
        <taxon>Gracilibacillus</taxon>
    </lineage>
</organism>
<dbReference type="OrthoDB" id="9787283at2"/>
<name>A0A1I4IBW0_9BACI</name>
<dbReference type="PANTHER" id="PTHR43649:SF12">
    <property type="entry name" value="DIACETYLCHITOBIOSE BINDING PROTEIN DASA"/>
    <property type="match status" value="1"/>
</dbReference>
<evidence type="ECO:0000313" key="4">
    <source>
        <dbReference type="Proteomes" id="UP000198565"/>
    </source>
</evidence>
<gene>
    <name evidence="3" type="ORF">SAMN04487943_10219</name>
</gene>
<accession>A0A1I4IBW0</accession>
<dbReference type="Gene3D" id="3.40.190.10">
    <property type="entry name" value="Periplasmic binding protein-like II"/>
    <property type="match status" value="2"/>
</dbReference>
<dbReference type="InterPro" id="IPR050490">
    <property type="entry name" value="Bact_solute-bd_prot1"/>
</dbReference>
<dbReference type="InterPro" id="IPR006059">
    <property type="entry name" value="SBP"/>
</dbReference>
<dbReference type="AlphaFoldDB" id="A0A1I4IBW0"/>
<feature type="compositionally biased region" description="Acidic residues" evidence="1">
    <location>
        <begin position="29"/>
        <end position="39"/>
    </location>
</feature>
<evidence type="ECO:0000256" key="1">
    <source>
        <dbReference type="SAM" id="MobiDB-lite"/>
    </source>
</evidence>
<feature type="signal peptide" evidence="2">
    <location>
        <begin position="1"/>
        <end position="22"/>
    </location>
</feature>
<dbReference type="PROSITE" id="PS51257">
    <property type="entry name" value="PROKAR_LIPOPROTEIN"/>
    <property type="match status" value="1"/>
</dbReference>
<dbReference type="EMBL" id="FOTR01000002">
    <property type="protein sequence ID" value="SFL51775.1"/>
    <property type="molecule type" value="Genomic_DNA"/>
</dbReference>
<dbReference type="STRING" id="334253.SAMN04487943_10219"/>
<keyword evidence="2" id="KW-0732">Signal</keyword>
<dbReference type="SUPFAM" id="SSF53850">
    <property type="entry name" value="Periplasmic binding protein-like II"/>
    <property type="match status" value="1"/>
</dbReference>
<dbReference type="PANTHER" id="PTHR43649">
    <property type="entry name" value="ARABINOSE-BINDING PROTEIN-RELATED"/>
    <property type="match status" value="1"/>
</dbReference>
<keyword evidence="4" id="KW-1185">Reference proteome</keyword>